<gene>
    <name evidence="5" type="primary">LOC109472804</name>
</gene>
<evidence type="ECO:0000259" key="2">
    <source>
        <dbReference type="PROSITE" id="PS50041"/>
    </source>
</evidence>
<evidence type="ECO:0000256" key="1">
    <source>
        <dbReference type="ARBA" id="ARBA00022737"/>
    </source>
</evidence>
<evidence type="ECO:0000313" key="4">
    <source>
        <dbReference type="Proteomes" id="UP000515135"/>
    </source>
</evidence>
<dbReference type="InterPro" id="IPR009030">
    <property type="entry name" value="Growth_fac_rcpt_cys_sf"/>
</dbReference>
<evidence type="ECO:0000313" key="5">
    <source>
        <dbReference type="RefSeq" id="XP_019628228.1"/>
    </source>
</evidence>
<keyword evidence="4" id="KW-1185">Reference proteome</keyword>
<dbReference type="PANTHER" id="PTHR22801:SF63">
    <property type="entry name" value="C-TYPE LECTIN DOMAIN-CONTAINING PROTEIN"/>
    <property type="match status" value="1"/>
</dbReference>
<dbReference type="OrthoDB" id="406096at2759"/>
<dbReference type="RefSeq" id="XP_019628228.1">
    <property type="nucleotide sequence ID" value="XM_019772669.1"/>
</dbReference>
<dbReference type="PANTHER" id="PTHR22801">
    <property type="entry name" value="LITHOSTATHINE"/>
    <property type="match status" value="1"/>
</dbReference>
<dbReference type="InterPro" id="IPR016186">
    <property type="entry name" value="C-type_lectin-like/link_sf"/>
</dbReference>
<protein>
    <submittedName>
        <fullName evidence="5">Sushi, von Willebrand factor type A, EGF and pentraxin domain-containing protein 1-like</fullName>
    </submittedName>
</protein>
<dbReference type="PROSITE" id="PS50041">
    <property type="entry name" value="C_TYPE_LECTIN_2"/>
    <property type="match status" value="1"/>
</dbReference>
<dbReference type="Proteomes" id="UP000515135">
    <property type="component" value="Unplaced"/>
</dbReference>
<dbReference type="CDD" id="cd00037">
    <property type="entry name" value="CLECT"/>
    <property type="match status" value="1"/>
</dbReference>
<accession>A0A6P4YV68</accession>
<dbReference type="InterPro" id="IPR011641">
    <property type="entry name" value="Tyr-kin_ephrin_A/B_rcpt-like"/>
</dbReference>
<keyword evidence="1" id="KW-0677">Repeat</keyword>
<dbReference type="Gene3D" id="2.10.50.10">
    <property type="entry name" value="Tumor Necrosis Factor Receptor, subunit A, domain 2"/>
    <property type="match status" value="1"/>
</dbReference>
<dbReference type="Pfam" id="PF00059">
    <property type="entry name" value="Lectin_C"/>
    <property type="match status" value="1"/>
</dbReference>
<reference evidence="5" key="1">
    <citation type="submission" date="2025-08" db="UniProtKB">
        <authorList>
            <consortium name="RefSeq"/>
        </authorList>
    </citation>
    <scope>IDENTIFICATION</scope>
    <source>
        <tissue evidence="5">Gonad</tissue>
    </source>
</reference>
<dbReference type="InterPro" id="IPR003410">
    <property type="entry name" value="HYR_dom"/>
</dbReference>
<dbReference type="Pfam" id="PF07699">
    <property type="entry name" value="Ephrin_rec_like"/>
    <property type="match status" value="1"/>
</dbReference>
<proteinExistence type="predicted"/>
<dbReference type="GeneID" id="109472804"/>
<dbReference type="InterPro" id="IPR016187">
    <property type="entry name" value="CTDL_fold"/>
</dbReference>
<dbReference type="Gene3D" id="3.10.100.10">
    <property type="entry name" value="Mannose-Binding Protein A, subunit A"/>
    <property type="match status" value="1"/>
</dbReference>
<dbReference type="SUPFAM" id="SSF57184">
    <property type="entry name" value="Growth factor receptor domain"/>
    <property type="match status" value="1"/>
</dbReference>
<feature type="domain" description="C-type lectin" evidence="2">
    <location>
        <begin position="405"/>
        <end position="502"/>
    </location>
</feature>
<dbReference type="PROSITE" id="PS50825">
    <property type="entry name" value="HYR"/>
    <property type="match status" value="1"/>
</dbReference>
<feature type="domain" description="HYR" evidence="3">
    <location>
        <begin position="4"/>
        <end position="86"/>
    </location>
</feature>
<name>A0A6P4YV68_BRABE</name>
<dbReference type="Pfam" id="PF02494">
    <property type="entry name" value="HYR"/>
    <property type="match status" value="1"/>
</dbReference>
<evidence type="ECO:0000259" key="3">
    <source>
        <dbReference type="PROSITE" id="PS50825"/>
    </source>
</evidence>
<dbReference type="SMART" id="SM01411">
    <property type="entry name" value="Ephrin_rec_like"/>
    <property type="match status" value="1"/>
</dbReference>
<dbReference type="AlphaFoldDB" id="A0A6P4YV68"/>
<dbReference type="InterPro" id="IPR050801">
    <property type="entry name" value="Ca-Dep_Lectins_ImmuneDev"/>
</dbReference>
<dbReference type="SUPFAM" id="SSF56436">
    <property type="entry name" value="C-type lectin-like"/>
    <property type="match status" value="1"/>
</dbReference>
<dbReference type="KEGG" id="bbel:109472804"/>
<dbReference type="InterPro" id="IPR001304">
    <property type="entry name" value="C-type_lectin-like"/>
</dbReference>
<dbReference type="SMART" id="SM00034">
    <property type="entry name" value="CLECT"/>
    <property type="match status" value="1"/>
</dbReference>
<sequence length="502" mass="54913">MVCQDSMDPVCQGCPADISVYSANREKIIDWVEPTWSDNSGDIADIFRSHIPGSLFYWGSPQFVYYIARDNAGNTGFCNFTVIVKQHACPYQAPPRNGALACDTWLGGQFCSVSCNRDFGFAREPESLYYCKQEEGGGRWSSLFPSFQGIIFPWPDCTRTSSPGVVGPFQVQYYTSDCAVDTEKIRQNFVEQAKMLNFLAEGFCMDEAECNIDNVHVSCGTSSTDGARKIHYFINVDFDVVITLKESSSFNGSFSQTATTQMGLFVLDIENTIMNGAFNISVGNHTISTIPGSFKIGETVLVCSQGRVLKDSACLSCPAGTFSNGTSCTDCPPGFYQDKEAQISCLPCLNGTATYHPRAVSAEECQEMCEHNTFDDETTNHCKNMSITAAPEIGSHGCPPDTVPYSNSCYILLDESADYMTARKICESGGGYLVVVKDEGEHQFLIDHLNSTVDIWIGLDDIINEGTFVYNDGSPLGAFSKWAHGEPNDGGGNQDCVHICGR</sequence>
<organism evidence="4 5">
    <name type="scientific">Branchiostoma belcheri</name>
    <name type="common">Amphioxus</name>
    <dbReference type="NCBI Taxonomy" id="7741"/>
    <lineage>
        <taxon>Eukaryota</taxon>
        <taxon>Metazoa</taxon>
        <taxon>Chordata</taxon>
        <taxon>Cephalochordata</taxon>
        <taxon>Leptocardii</taxon>
        <taxon>Amphioxiformes</taxon>
        <taxon>Branchiostomatidae</taxon>
        <taxon>Branchiostoma</taxon>
    </lineage>
</organism>